<feature type="non-terminal residue" evidence="1">
    <location>
        <position position="127"/>
    </location>
</feature>
<keyword evidence="2" id="KW-1185">Reference proteome</keyword>
<sequence>FKISHYGRLLICLIRPVIETYNIVIQIYTLSEGCLLSQSIRSGRDALYNYSIFKISHYGRLLLQHSYSIYTFSEDRLLSQSIQSGRDALYSYSIFKISYYNRLLIRSIRPVTENYNIALPVYTLSRG</sequence>
<evidence type="ECO:0000313" key="1">
    <source>
        <dbReference type="EMBL" id="KAF6144731.1"/>
    </source>
</evidence>
<name>A0A7J7LPZ2_9MAGN</name>
<organism evidence="1 2">
    <name type="scientific">Kingdonia uniflora</name>
    <dbReference type="NCBI Taxonomy" id="39325"/>
    <lineage>
        <taxon>Eukaryota</taxon>
        <taxon>Viridiplantae</taxon>
        <taxon>Streptophyta</taxon>
        <taxon>Embryophyta</taxon>
        <taxon>Tracheophyta</taxon>
        <taxon>Spermatophyta</taxon>
        <taxon>Magnoliopsida</taxon>
        <taxon>Ranunculales</taxon>
        <taxon>Circaeasteraceae</taxon>
        <taxon>Kingdonia</taxon>
    </lineage>
</organism>
<evidence type="ECO:0000313" key="2">
    <source>
        <dbReference type="Proteomes" id="UP000541444"/>
    </source>
</evidence>
<reference evidence="1 2" key="1">
    <citation type="journal article" date="2020" name="IScience">
        <title>Genome Sequencing of the Endangered Kingdonia uniflora (Circaeasteraceae, Ranunculales) Reveals Potential Mechanisms of Evolutionary Specialization.</title>
        <authorList>
            <person name="Sun Y."/>
            <person name="Deng T."/>
            <person name="Zhang A."/>
            <person name="Moore M.J."/>
            <person name="Landis J.B."/>
            <person name="Lin N."/>
            <person name="Zhang H."/>
            <person name="Zhang X."/>
            <person name="Huang J."/>
            <person name="Zhang X."/>
            <person name="Sun H."/>
            <person name="Wang H."/>
        </authorList>
    </citation>
    <scope>NUCLEOTIDE SEQUENCE [LARGE SCALE GENOMIC DNA]</scope>
    <source>
        <strain evidence="1">TB1705</strain>
        <tissue evidence="1">Leaf</tissue>
    </source>
</reference>
<dbReference type="EMBL" id="JACGCM010002113">
    <property type="protein sequence ID" value="KAF6144731.1"/>
    <property type="molecule type" value="Genomic_DNA"/>
</dbReference>
<comment type="caution">
    <text evidence="1">The sequence shown here is derived from an EMBL/GenBank/DDBJ whole genome shotgun (WGS) entry which is preliminary data.</text>
</comment>
<gene>
    <name evidence="1" type="ORF">GIB67_017750</name>
</gene>
<dbReference type="AlphaFoldDB" id="A0A7J7LPZ2"/>
<dbReference type="Proteomes" id="UP000541444">
    <property type="component" value="Unassembled WGS sequence"/>
</dbReference>
<proteinExistence type="predicted"/>
<accession>A0A7J7LPZ2</accession>
<protein>
    <submittedName>
        <fullName evidence="1">Uncharacterized protein</fullName>
    </submittedName>
</protein>
<feature type="non-terminal residue" evidence="1">
    <location>
        <position position="1"/>
    </location>
</feature>